<feature type="transmembrane region" description="Helical" evidence="9">
    <location>
        <begin position="96"/>
        <end position="116"/>
    </location>
</feature>
<evidence type="ECO:0000256" key="8">
    <source>
        <dbReference type="SAM" id="MobiDB-lite"/>
    </source>
</evidence>
<evidence type="ECO:0000256" key="3">
    <source>
        <dbReference type="ARBA" id="ARBA00022692"/>
    </source>
</evidence>
<evidence type="ECO:0000256" key="6">
    <source>
        <dbReference type="ARBA" id="ARBA00022989"/>
    </source>
</evidence>
<feature type="transmembrane region" description="Helical" evidence="9">
    <location>
        <begin position="303"/>
        <end position="325"/>
    </location>
</feature>
<evidence type="ECO:0000313" key="11">
    <source>
        <dbReference type="Proteomes" id="UP001140217"/>
    </source>
</evidence>
<protein>
    <recommendedName>
        <fullName evidence="12">Peptidase A22B, signal peptide peptidase</fullName>
    </recommendedName>
</protein>
<dbReference type="GO" id="GO:0042500">
    <property type="term" value="F:aspartic endopeptidase activity, intramembrane cleaving"/>
    <property type="evidence" value="ECO:0007669"/>
    <property type="project" value="InterPro"/>
</dbReference>
<comment type="similarity">
    <text evidence="2">Belongs to the peptidase A22B family.</text>
</comment>
<feature type="compositionally biased region" description="Basic residues" evidence="8">
    <location>
        <begin position="460"/>
        <end position="475"/>
    </location>
</feature>
<accession>A0A9W8LJ19</accession>
<comment type="subcellular location">
    <subcellularLocation>
        <location evidence="1">Endoplasmic reticulum membrane</location>
        <topology evidence="1">Multi-pass membrane protein</topology>
    </subcellularLocation>
</comment>
<dbReference type="InterPro" id="IPR006639">
    <property type="entry name" value="Preselin/SPP"/>
</dbReference>
<evidence type="ECO:0000256" key="7">
    <source>
        <dbReference type="ARBA" id="ARBA00023136"/>
    </source>
</evidence>
<feature type="region of interest" description="Disordered" evidence="8">
    <location>
        <begin position="41"/>
        <end position="60"/>
    </location>
</feature>
<gene>
    <name evidence="10" type="ORF">H4R18_002513</name>
</gene>
<dbReference type="InterPro" id="IPR007369">
    <property type="entry name" value="Peptidase_A22B_SPP"/>
</dbReference>
<feature type="compositionally biased region" description="Acidic residues" evidence="8">
    <location>
        <begin position="395"/>
        <end position="408"/>
    </location>
</feature>
<evidence type="ECO:0000256" key="1">
    <source>
        <dbReference type="ARBA" id="ARBA00004477"/>
    </source>
</evidence>
<keyword evidence="4" id="KW-0378">Hydrolase</keyword>
<evidence type="ECO:0000313" key="10">
    <source>
        <dbReference type="EMBL" id="KAJ2782051.1"/>
    </source>
</evidence>
<dbReference type="GO" id="GO:0006465">
    <property type="term" value="P:signal peptide processing"/>
    <property type="evidence" value="ECO:0007669"/>
    <property type="project" value="TreeGrafter"/>
</dbReference>
<keyword evidence="11" id="KW-1185">Reference proteome</keyword>
<dbReference type="PANTHER" id="PTHR12174">
    <property type="entry name" value="SIGNAL PEPTIDE PEPTIDASE"/>
    <property type="match status" value="1"/>
</dbReference>
<feature type="transmembrane region" description="Helical" evidence="9">
    <location>
        <begin position="70"/>
        <end position="90"/>
    </location>
</feature>
<evidence type="ECO:0008006" key="12">
    <source>
        <dbReference type="Google" id="ProtNLM"/>
    </source>
</evidence>
<evidence type="ECO:0000256" key="9">
    <source>
        <dbReference type="SAM" id="Phobius"/>
    </source>
</evidence>
<feature type="transmembrane region" description="Helical" evidence="9">
    <location>
        <begin position="244"/>
        <end position="267"/>
    </location>
</feature>
<comment type="caution">
    <text evidence="10">The sequence shown here is derived from an EMBL/GenBank/DDBJ whole genome shotgun (WGS) entry which is preliminary data.</text>
</comment>
<feature type="region of interest" description="Disordered" evidence="8">
    <location>
        <begin position="360"/>
        <end position="475"/>
    </location>
</feature>
<keyword evidence="5" id="KW-0256">Endoplasmic reticulum</keyword>
<dbReference type="Pfam" id="PF04258">
    <property type="entry name" value="Peptidase_A22B"/>
    <property type="match status" value="1"/>
</dbReference>
<keyword evidence="6 9" id="KW-1133">Transmembrane helix</keyword>
<dbReference type="GO" id="GO:0098553">
    <property type="term" value="C:lumenal side of endoplasmic reticulum membrane"/>
    <property type="evidence" value="ECO:0007669"/>
    <property type="project" value="TreeGrafter"/>
</dbReference>
<dbReference type="AlphaFoldDB" id="A0A9W8LJ19"/>
<feature type="transmembrane region" description="Helical" evidence="9">
    <location>
        <begin position="146"/>
        <end position="166"/>
    </location>
</feature>
<organism evidence="10 11">
    <name type="scientific">Coemansia javaensis</name>
    <dbReference type="NCBI Taxonomy" id="2761396"/>
    <lineage>
        <taxon>Eukaryota</taxon>
        <taxon>Fungi</taxon>
        <taxon>Fungi incertae sedis</taxon>
        <taxon>Zoopagomycota</taxon>
        <taxon>Kickxellomycotina</taxon>
        <taxon>Kickxellomycetes</taxon>
        <taxon>Kickxellales</taxon>
        <taxon>Kickxellaceae</taxon>
        <taxon>Coemansia</taxon>
    </lineage>
</organism>
<dbReference type="PANTHER" id="PTHR12174:SF23">
    <property type="entry name" value="MINOR HISTOCOMPATIBILITY ANTIGEN H13"/>
    <property type="match status" value="1"/>
</dbReference>
<feature type="transmembrane region" description="Helical" evidence="9">
    <location>
        <begin position="6"/>
        <end position="23"/>
    </location>
</feature>
<dbReference type="Proteomes" id="UP001140217">
    <property type="component" value="Unassembled WGS sequence"/>
</dbReference>
<dbReference type="EMBL" id="JANBUL010000084">
    <property type="protein sequence ID" value="KAJ2782051.1"/>
    <property type="molecule type" value="Genomic_DNA"/>
</dbReference>
<sequence length="475" mass="50035">MADAGVLFAYAAIGAMALGPIYFGSYGSVGRVPGAAAGRKHKRERGQFAEYSDSEDEDEESESLSSADAYMLPVYGSCALVTMFLVLKYLKSEWVAALVSAYVAVVGVAAVAQVTVRAAKRATGVKLPLVHVHVAHRARTVAHVQFTALHVAAVAWGAAVTGAYLWTKHWTASNALGLAASFSAIMLLRLDSFKTGMIMLAGLFVYDVFWVFGTPVMVTVAKGFDAPIKVVFPKALFPPGGGGAGLQFTMLGLGDIVVPGIFLALALRFDRHRYLESLGFRKGGALPAALGGRRRGFAFPTPYFSACLAAYVAGLATTIAVMHSFKAAQPALLYLSPACILAVLGTAAARGEISEVFAYTEEEEEDEEGKGAKAKAKAKAKDGVTTRSMAAASKDDDDDDDDDDDNNDNNEGGVAEPPEPRYNLRSHVTSASELADDEHERSGSVAAGSDAEPATPTKAGRARRGGKAKGNKGRR</sequence>
<dbReference type="OrthoDB" id="29661at2759"/>
<reference evidence="10" key="1">
    <citation type="submission" date="2022-07" db="EMBL/GenBank/DDBJ databases">
        <title>Phylogenomic reconstructions and comparative analyses of Kickxellomycotina fungi.</title>
        <authorList>
            <person name="Reynolds N.K."/>
            <person name="Stajich J.E."/>
            <person name="Barry K."/>
            <person name="Grigoriev I.V."/>
            <person name="Crous P."/>
            <person name="Smith M.E."/>
        </authorList>
    </citation>
    <scope>NUCLEOTIDE SEQUENCE</scope>
    <source>
        <strain evidence="10">NBRC 105414</strain>
    </source>
</reference>
<keyword evidence="3 9" id="KW-0812">Transmembrane</keyword>
<feature type="transmembrane region" description="Helical" evidence="9">
    <location>
        <begin position="197"/>
        <end position="224"/>
    </location>
</feature>
<evidence type="ECO:0000256" key="5">
    <source>
        <dbReference type="ARBA" id="ARBA00022824"/>
    </source>
</evidence>
<proteinExistence type="inferred from homology"/>
<dbReference type="GO" id="GO:0033619">
    <property type="term" value="P:membrane protein proteolysis"/>
    <property type="evidence" value="ECO:0007669"/>
    <property type="project" value="TreeGrafter"/>
</dbReference>
<dbReference type="GO" id="GO:0098554">
    <property type="term" value="C:cytoplasmic side of endoplasmic reticulum membrane"/>
    <property type="evidence" value="ECO:0007669"/>
    <property type="project" value="TreeGrafter"/>
</dbReference>
<evidence type="ECO:0000256" key="2">
    <source>
        <dbReference type="ARBA" id="ARBA00006859"/>
    </source>
</evidence>
<dbReference type="SMART" id="SM00730">
    <property type="entry name" value="PSN"/>
    <property type="match status" value="1"/>
</dbReference>
<evidence type="ECO:0000256" key="4">
    <source>
        <dbReference type="ARBA" id="ARBA00022801"/>
    </source>
</evidence>
<name>A0A9W8LJ19_9FUNG</name>
<keyword evidence="7 9" id="KW-0472">Membrane</keyword>